<keyword evidence="2" id="KW-1185">Reference proteome</keyword>
<organism evidence="1 2">
    <name type="scientific">Trametes cubensis</name>
    <dbReference type="NCBI Taxonomy" id="1111947"/>
    <lineage>
        <taxon>Eukaryota</taxon>
        <taxon>Fungi</taxon>
        <taxon>Dikarya</taxon>
        <taxon>Basidiomycota</taxon>
        <taxon>Agaricomycotina</taxon>
        <taxon>Agaricomycetes</taxon>
        <taxon>Polyporales</taxon>
        <taxon>Polyporaceae</taxon>
        <taxon>Trametes</taxon>
    </lineage>
</organism>
<protein>
    <submittedName>
        <fullName evidence="1">Uncharacterized protein</fullName>
    </submittedName>
</protein>
<name>A0AAD7U3B7_9APHY</name>
<dbReference type="Proteomes" id="UP001215151">
    <property type="component" value="Unassembled WGS sequence"/>
</dbReference>
<proteinExistence type="predicted"/>
<dbReference type="EMBL" id="JAPEVG010000006">
    <property type="protein sequence ID" value="KAJ8501600.1"/>
    <property type="molecule type" value="Genomic_DNA"/>
</dbReference>
<reference evidence="1" key="1">
    <citation type="submission" date="2022-11" db="EMBL/GenBank/DDBJ databases">
        <title>Genome Sequence of Cubamyces cubensis.</title>
        <authorList>
            <person name="Buettner E."/>
        </authorList>
    </citation>
    <scope>NUCLEOTIDE SEQUENCE</scope>
    <source>
        <strain evidence="1">MPL-01</strain>
    </source>
</reference>
<comment type="caution">
    <text evidence="1">The sequence shown here is derived from an EMBL/GenBank/DDBJ whole genome shotgun (WGS) entry which is preliminary data.</text>
</comment>
<accession>A0AAD7U3B7</accession>
<sequence length="100" mass="11074">MPISLITETLHMHVSFPPDMLAARPGTCYSPRGDRTATVAKPGLAEARHCVRRKLKKRQFGSEGTAAAPAWITYEGRTPPRKRSPAHIVQSIVLGWLRSK</sequence>
<gene>
    <name evidence="1" type="ORF">ONZ51_g523</name>
</gene>
<evidence type="ECO:0000313" key="1">
    <source>
        <dbReference type="EMBL" id="KAJ8501600.1"/>
    </source>
</evidence>
<dbReference type="AlphaFoldDB" id="A0AAD7U3B7"/>
<evidence type="ECO:0000313" key="2">
    <source>
        <dbReference type="Proteomes" id="UP001215151"/>
    </source>
</evidence>